<dbReference type="InterPro" id="IPR032831">
    <property type="entry name" value="LptM_cons"/>
</dbReference>
<comment type="subcellular location">
    <subcellularLocation>
        <location evidence="1">Cell outer membrane</location>
        <topology evidence="1">Lipid-anchor</topology>
    </subcellularLocation>
</comment>
<dbReference type="EMBL" id="JBHLXE010000105">
    <property type="protein sequence ID" value="MFC0180603.1"/>
    <property type="molecule type" value="Genomic_DNA"/>
</dbReference>
<evidence type="ECO:0000256" key="4">
    <source>
        <dbReference type="ARBA" id="ARBA00023139"/>
    </source>
</evidence>
<gene>
    <name evidence="9" type="ORF">ACFFIT_11010</name>
</gene>
<comment type="caution">
    <text evidence="9">The sequence shown here is derived from an EMBL/GenBank/DDBJ whole genome shotgun (WGS) entry which is preliminary data.</text>
</comment>
<evidence type="ECO:0000256" key="6">
    <source>
        <dbReference type="ARBA" id="ARBA00023288"/>
    </source>
</evidence>
<dbReference type="RefSeq" id="WP_385877723.1">
    <property type="nucleotide sequence ID" value="NZ_JBHLXE010000105.1"/>
</dbReference>
<protein>
    <recommendedName>
        <fullName evidence="8">LPS-assembly lipoprotein LptM</fullName>
    </recommendedName>
</protein>
<dbReference type="NCBIfam" id="NF047847">
    <property type="entry name" value="SS_mature_LptM"/>
    <property type="match status" value="1"/>
</dbReference>
<evidence type="ECO:0000313" key="10">
    <source>
        <dbReference type="Proteomes" id="UP001589758"/>
    </source>
</evidence>
<keyword evidence="2" id="KW-0732">Signal</keyword>
<evidence type="ECO:0000313" key="9">
    <source>
        <dbReference type="EMBL" id="MFC0180603.1"/>
    </source>
</evidence>
<keyword evidence="3" id="KW-0472">Membrane</keyword>
<comment type="similarity">
    <text evidence="7">Belongs to the LptM family.</text>
</comment>
<keyword evidence="5" id="KW-0998">Cell outer membrane</keyword>
<name>A0ABV6CCA4_9GAMM</name>
<keyword evidence="4" id="KW-0564">Palmitate</keyword>
<keyword evidence="10" id="KW-1185">Reference proteome</keyword>
<evidence type="ECO:0000256" key="2">
    <source>
        <dbReference type="ARBA" id="ARBA00022729"/>
    </source>
</evidence>
<evidence type="ECO:0000256" key="3">
    <source>
        <dbReference type="ARBA" id="ARBA00023136"/>
    </source>
</evidence>
<sequence>MAKLTKIGCIIMLFLSLTQIVGCGLKGPLYMPKAFVSINK</sequence>
<reference evidence="9 10" key="1">
    <citation type="submission" date="2024-09" db="EMBL/GenBank/DDBJ databases">
        <authorList>
            <person name="Sun Q."/>
            <person name="Mori K."/>
        </authorList>
    </citation>
    <scope>NUCLEOTIDE SEQUENCE [LARGE SCALE GENOMIC DNA]</scope>
    <source>
        <strain evidence="9 10">CCM 8545</strain>
    </source>
</reference>
<keyword evidence="6 9" id="KW-0449">Lipoprotein</keyword>
<organism evidence="9 10">
    <name type="scientific">Thorsellia kenyensis</name>
    <dbReference type="NCBI Taxonomy" id="1549888"/>
    <lineage>
        <taxon>Bacteria</taxon>
        <taxon>Pseudomonadati</taxon>
        <taxon>Pseudomonadota</taxon>
        <taxon>Gammaproteobacteria</taxon>
        <taxon>Enterobacterales</taxon>
        <taxon>Thorselliaceae</taxon>
        <taxon>Thorsellia</taxon>
    </lineage>
</organism>
<proteinExistence type="inferred from homology"/>
<dbReference type="Proteomes" id="UP001589758">
    <property type="component" value="Unassembled WGS sequence"/>
</dbReference>
<accession>A0ABV6CCA4</accession>
<evidence type="ECO:0000256" key="8">
    <source>
        <dbReference type="ARBA" id="ARBA00049730"/>
    </source>
</evidence>
<evidence type="ECO:0000256" key="1">
    <source>
        <dbReference type="ARBA" id="ARBA00004459"/>
    </source>
</evidence>
<evidence type="ECO:0000256" key="5">
    <source>
        <dbReference type="ARBA" id="ARBA00023237"/>
    </source>
</evidence>
<dbReference type="Pfam" id="PF13627">
    <property type="entry name" value="LptM_cons"/>
    <property type="match status" value="1"/>
</dbReference>
<evidence type="ECO:0000256" key="7">
    <source>
        <dbReference type="ARBA" id="ARBA00049647"/>
    </source>
</evidence>